<evidence type="ECO:0000256" key="1">
    <source>
        <dbReference type="ARBA" id="ARBA00002607"/>
    </source>
</evidence>
<evidence type="ECO:0000256" key="6">
    <source>
        <dbReference type="ARBA" id="ARBA00029899"/>
    </source>
</evidence>
<comment type="caution">
    <text evidence="9">The sequence shown here is derived from an EMBL/GenBank/DDBJ whole genome shotgun (WGS) entry which is preliminary data.</text>
</comment>
<dbReference type="CDD" id="cd05333">
    <property type="entry name" value="BKR_SDR_c"/>
    <property type="match status" value="1"/>
</dbReference>
<dbReference type="Gene3D" id="3.40.50.720">
    <property type="entry name" value="NAD(P)-binding Rossmann-like Domain"/>
    <property type="match status" value="1"/>
</dbReference>
<gene>
    <name evidence="9" type="ORF">Rain11_1517</name>
</gene>
<keyword evidence="10" id="KW-1185">Reference proteome</keyword>
<protein>
    <recommendedName>
        <fullName evidence="3">3-oxoacyl-[acyl-carrier-protein] reductase FabG</fullName>
    </recommendedName>
    <alternativeName>
        <fullName evidence="6">Beta-ketoacyl-ACP reductase</fullName>
    </alternativeName>
</protein>
<organism evidence="9 10">
    <name type="scientific">Raineya orbicola</name>
    <dbReference type="NCBI Taxonomy" id="2016530"/>
    <lineage>
        <taxon>Bacteria</taxon>
        <taxon>Pseudomonadati</taxon>
        <taxon>Bacteroidota</taxon>
        <taxon>Cytophagia</taxon>
        <taxon>Cytophagales</taxon>
        <taxon>Raineyaceae</taxon>
        <taxon>Raineya</taxon>
    </lineage>
</organism>
<dbReference type="InterPro" id="IPR036291">
    <property type="entry name" value="NAD(P)-bd_dom_sf"/>
</dbReference>
<dbReference type="Proteomes" id="UP000233387">
    <property type="component" value="Unassembled WGS sequence"/>
</dbReference>
<evidence type="ECO:0000256" key="4">
    <source>
        <dbReference type="ARBA" id="ARBA00022857"/>
    </source>
</evidence>
<feature type="domain" description="Ketoreductase" evidence="8">
    <location>
        <begin position="6"/>
        <end position="191"/>
    </location>
</feature>
<dbReference type="GO" id="GO:0030497">
    <property type="term" value="P:fatty acid elongation"/>
    <property type="evidence" value="ECO:0007669"/>
    <property type="project" value="TreeGrafter"/>
</dbReference>
<dbReference type="GO" id="GO:0004316">
    <property type="term" value="F:3-oxoacyl-[acyl-carrier-protein] reductase (NADPH) activity"/>
    <property type="evidence" value="ECO:0007669"/>
    <property type="project" value="UniProtKB-EC"/>
</dbReference>
<evidence type="ECO:0000256" key="3">
    <source>
        <dbReference type="ARBA" id="ARBA00017650"/>
    </source>
</evidence>
<comment type="similarity">
    <text evidence="2">Belongs to the short-chain dehydrogenases/reductases (SDR) family.</text>
</comment>
<evidence type="ECO:0000256" key="5">
    <source>
        <dbReference type="ARBA" id="ARBA00023002"/>
    </source>
</evidence>
<dbReference type="PANTHER" id="PTHR42760">
    <property type="entry name" value="SHORT-CHAIN DEHYDROGENASES/REDUCTASES FAMILY MEMBER"/>
    <property type="match status" value="1"/>
</dbReference>
<dbReference type="SUPFAM" id="SSF51735">
    <property type="entry name" value="NAD(P)-binding Rossmann-fold domains"/>
    <property type="match status" value="1"/>
</dbReference>
<keyword evidence="5" id="KW-0560">Oxidoreductase</keyword>
<evidence type="ECO:0000259" key="8">
    <source>
        <dbReference type="SMART" id="SM00822"/>
    </source>
</evidence>
<dbReference type="InterPro" id="IPR020904">
    <property type="entry name" value="Sc_DH/Rdtase_CS"/>
</dbReference>
<dbReference type="OrthoDB" id="9788235at2"/>
<sequence>MRLKDKVAVVTGGAKGIGKAILAKFLQEGAKGVIWDINPLAEKTAQELNGTPEKVVKAFTGVNVSDLQSVQKACEATLKEFGRIDILINNAGIIRDNSLRKMTAEEWQAVIDVNLTGVFNCTRIVSPIMIEQKYGKIVSISSIVGFTGNFGQSNYVAAKAAIIGLTKTWARELGKYQINVNAVAPGVIDTDMFASVKEEYRQEFIKKIPVGRVGKPEDIANACAFLVSDEANFVTGQTLIVDGGGTLG</sequence>
<dbReference type="EMBL" id="NKXO01000022">
    <property type="protein sequence ID" value="PKQ68862.1"/>
    <property type="molecule type" value="Genomic_DNA"/>
</dbReference>
<dbReference type="PRINTS" id="PR00081">
    <property type="entry name" value="GDHRDH"/>
</dbReference>
<name>A0A2N3IEW0_9BACT</name>
<dbReference type="SMART" id="SM00822">
    <property type="entry name" value="PKS_KR"/>
    <property type="match status" value="1"/>
</dbReference>
<dbReference type="PRINTS" id="PR00080">
    <property type="entry name" value="SDRFAMILY"/>
</dbReference>
<comment type="catalytic activity">
    <reaction evidence="7">
        <text>a (3R)-hydroxyacyl-[ACP] + NADP(+) = a 3-oxoacyl-[ACP] + NADPH + H(+)</text>
        <dbReference type="Rhea" id="RHEA:17397"/>
        <dbReference type="Rhea" id="RHEA-COMP:9916"/>
        <dbReference type="Rhea" id="RHEA-COMP:9945"/>
        <dbReference type="ChEBI" id="CHEBI:15378"/>
        <dbReference type="ChEBI" id="CHEBI:57783"/>
        <dbReference type="ChEBI" id="CHEBI:58349"/>
        <dbReference type="ChEBI" id="CHEBI:78776"/>
        <dbReference type="ChEBI" id="CHEBI:78827"/>
        <dbReference type="EC" id="1.1.1.100"/>
    </reaction>
</comment>
<reference evidence="9 10" key="1">
    <citation type="submission" date="2017-06" db="EMBL/GenBank/DDBJ databases">
        <title>Raineya orbicola gen. nov., sp. nov. a slightly thermophilic bacterium of the phylum Bacteroidetes and the description of Raineyaceae fam. nov.</title>
        <authorList>
            <person name="Albuquerque L."/>
            <person name="Polonia A.R.M."/>
            <person name="Barroso C."/>
            <person name="Froufe H.J.C."/>
            <person name="Lage O."/>
            <person name="Lobo-Da-Cunha A."/>
            <person name="Egas C."/>
            <person name="Da Costa M.S."/>
        </authorList>
    </citation>
    <scope>NUCLEOTIDE SEQUENCE [LARGE SCALE GENOMIC DNA]</scope>
    <source>
        <strain evidence="9 10">SPSPC-11</strain>
    </source>
</reference>
<dbReference type="RefSeq" id="WP_101358787.1">
    <property type="nucleotide sequence ID" value="NZ_NKXO01000022.1"/>
</dbReference>
<dbReference type="FunFam" id="3.40.50.720:FF:000115">
    <property type="entry name" value="3-oxoacyl-[acyl-carrier-protein] reductase FabG"/>
    <property type="match status" value="1"/>
</dbReference>
<dbReference type="AlphaFoldDB" id="A0A2N3IEW0"/>
<dbReference type="NCBIfam" id="NF009466">
    <property type="entry name" value="PRK12826.1-2"/>
    <property type="match status" value="1"/>
</dbReference>
<keyword evidence="4" id="KW-0521">NADP</keyword>
<evidence type="ECO:0000313" key="10">
    <source>
        <dbReference type="Proteomes" id="UP000233387"/>
    </source>
</evidence>
<dbReference type="InterPro" id="IPR057326">
    <property type="entry name" value="KR_dom"/>
</dbReference>
<accession>A0A2N3IEW0</accession>
<dbReference type="PROSITE" id="PS00061">
    <property type="entry name" value="ADH_SHORT"/>
    <property type="match status" value="1"/>
</dbReference>
<evidence type="ECO:0000256" key="2">
    <source>
        <dbReference type="ARBA" id="ARBA00006484"/>
    </source>
</evidence>
<comment type="function">
    <text evidence="1">Catalyzes the NADPH-dependent reduction of beta-ketoacyl-ACP substrates to beta-hydroxyacyl-ACP products, the first reductive step in the elongation cycle of fatty acid biosynthesis.</text>
</comment>
<proteinExistence type="inferred from homology"/>
<dbReference type="NCBIfam" id="NF005559">
    <property type="entry name" value="PRK07231.1"/>
    <property type="match status" value="1"/>
</dbReference>
<evidence type="ECO:0000256" key="7">
    <source>
        <dbReference type="ARBA" id="ARBA00048508"/>
    </source>
</evidence>
<dbReference type="InterPro" id="IPR002347">
    <property type="entry name" value="SDR_fam"/>
</dbReference>
<dbReference type="Pfam" id="PF13561">
    <property type="entry name" value="adh_short_C2"/>
    <property type="match status" value="1"/>
</dbReference>
<evidence type="ECO:0000313" key="9">
    <source>
        <dbReference type="EMBL" id="PKQ68862.1"/>
    </source>
</evidence>
<dbReference type="PANTHER" id="PTHR42760:SF135">
    <property type="entry name" value="BLL7886 PROTEIN"/>
    <property type="match status" value="1"/>
</dbReference>